<dbReference type="EMBL" id="KY290178">
    <property type="protein sequence ID" value="ARM60435.1"/>
    <property type="molecule type" value="Genomic_DNA"/>
</dbReference>
<protein>
    <submittedName>
        <fullName evidence="2">B6</fullName>
    </submittedName>
</protein>
<dbReference type="EMBL" id="KY290213">
    <property type="protein sequence ID" value="ARM64414.1"/>
    <property type="molecule type" value="Genomic_DNA"/>
</dbReference>
<organism evidence="1">
    <name type="scientific">Human betaherpesvirus 6</name>
    <dbReference type="NCBI Taxonomy" id="10368"/>
    <lineage>
        <taxon>Viruses</taxon>
        <taxon>Duplodnaviria</taxon>
        <taxon>Heunggongvirae</taxon>
        <taxon>Peploviricota</taxon>
        <taxon>Herviviricetes</taxon>
        <taxon>Herpesvirales</taxon>
        <taxon>Orthoherpesviridae</taxon>
        <taxon>Betaherpesvirinae</taxon>
        <taxon>Roseolovirus</taxon>
    </lineage>
</organism>
<sequence>MWYELTSAKTNESLPRSTRMYSGGNLKNAQFSLLSSRELVNSYFDVNSGGGLDGVLSINRSSFIFCTTEVILGIGVRIR</sequence>
<accession>A0A1W6J2N2</accession>
<reference evidence="4" key="1">
    <citation type="submission" date="2017-07" db="EMBL/GenBank/DDBJ databases">
        <title>A rash of human herpesvirus 6 genomes.</title>
        <authorList>
            <person name="Greninger A.L."/>
            <person name="Hall Sedlak R."/>
            <person name="Roychoudhury P."/>
            <person name="Xie H."/>
            <person name="Guan J."/>
            <person name="Peddu V."/>
            <person name="Huang M.-L."/>
            <person name="Cook L."/>
            <person name="Yoshikawa T."/>
            <person name="Caserta M."/>
            <person name="Hill J.A."/>
            <person name="Jerome K.R."/>
        </authorList>
    </citation>
    <scope>NUCLEOTIDE SEQUENCE</scope>
    <source>
        <strain evidence="4">02-543-Pb</strain>
        <strain evidence="5">02-543-S1a</strain>
    </source>
</reference>
<evidence type="ECO:0000313" key="2">
    <source>
        <dbReference type="EMBL" id="ARM63083.1"/>
    </source>
</evidence>
<reference evidence="1" key="2">
    <citation type="journal article" date="2018" name="BMC Genomics">
        <title>Comparative genomic, transcriptomic, and proteomic reannotation of human herpesvirus 6.</title>
        <authorList>
            <person name="Greninger A.L."/>
            <person name="Knudsen G.M."/>
            <person name="Roychoudhury P."/>
            <person name="Hanson D.J."/>
            <person name="Sedlak R.H."/>
            <person name="Xie H."/>
            <person name="Guan J."/>
            <person name="Nguyen T."/>
            <person name="Peddu V."/>
            <person name="Boeckh M."/>
            <person name="Huang M.L."/>
            <person name="Cook L."/>
            <person name="Depledge D.P."/>
            <person name="Zerr D.M."/>
            <person name="Koelle D.M."/>
            <person name="Gantt S."/>
            <person name="Yoshikawa T."/>
            <person name="Caserta M."/>
            <person name="Hill J.A."/>
            <person name="Jerome K.R."/>
        </authorList>
    </citation>
    <scope>NUCLEOTIDE SEQUENCE</scope>
    <source>
        <strain evidence="1">HP61C11</strain>
        <strain evidence="2">NY-310</strain>
        <strain evidence="3">NY-380</strain>
    </source>
</reference>
<evidence type="ECO:0000313" key="5">
    <source>
        <dbReference type="EMBL" id="QGM76926.1"/>
    </source>
</evidence>
<dbReference type="EMBL" id="MF511175">
    <property type="protein sequence ID" value="QGM76926.1"/>
    <property type="molecule type" value="Genomic_DNA"/>
</dbReference>
<proteinExistence type="predicted"/>
<evidence type="ECO:0000313" key="1">
    <source>
        <dbReference type="EMBL" id="ARM60435.1"/>
    </source>
</evidence>
<evidence type="ECO:0000313" key="3">
    <source>
        <dbReference type="EMBL" id="ARM64414.1"/>
    </source>
</evidence>
<evidence type="ECO:0000313" key="4">
    <source>
        <dbReference type="EMBL" id="QGM76903.1"/>
    </source>
</evidence>
<name>A0A1W6J2N2_9BETA</name>
<dbReference type="EMBL" id="KY290201">
    <property type="protein sequence ID" value="ARM63083.1"/>
    <property type="molecule type" value="Genomic_DNA"/>
</dbReference>
<dbReference type="EMBL" id="MF511174">
    <property type="protein sequence ID" value="QGM76903.1"/>
    <property type="molecule type" value="Genomic_DNA"/>
</dbReference>